<name>N6TF86_DENPD</name>
<dbReference type="InterPro" id="IPR036383">
    <property type="entry name" value="TSP1_rpt_sf"/>
</dbReference>
<gene>
    <name evidence="4" type="ORF">YQE_07041</name>
</gene>
<sequence length="174" mass="20001">MQQNLECWVDEKCEDYEEMVEDFPDCPERPWTDWSPCSATCDKGFKERYKLSLKYTGQEAIYGPQRGKDNDAGKAEDPCERRVRETVECFERACDKSHKLLNAAACSLPMDVGACKSNIDRWYFDAMKNGCEIFSYSGCEGNQNNFNTLEQCQTLCAKYQSRYQFPSLAVSYTG</sequence>
<dbReference type="InterPro" id="IPR050098">
    <property type="entry name" value="TFPI/VKTCI-like"/>
</dbReference>
<dbReference type="Pfam" id="PF00014">
    <property type="entry name" value="Kunitz_BPTI"/>
    <property type="match status" value="1"/>
</dbReference>
<dbReference type="SUPFAM" id="SSF82895">
    <property type="entry name" value="TSP-1 type 1 repeat"/>
    <property type="match status" value="1"/>
</dbReference>
<dbReference type="CDD" id="cd00109">
    <property type="entry name" value="Kunitz-type"/>
    <property type="match status" value="1"/>
</dbReference>
<keyword evidence="2" id="KW-0722">Serine protease inhibitor</keyword>
<dbReference type="Pfam" id="PF00090">
    <property type="entry name" value="TSP_1"/>
    <property type="match status" value="1"/>
</dbReference>
<dbReference type="InterPro" id="IPR020901">
    <property type="entry name" value="Prtase_inh_Kunz-CS"/>
</dbReference>
<dbReference type="InterPro" id="IPR002223">
    <property type="entry name" value="Kunitz_BPTI"/>
</dbReference>
<dbReference type="SMART" id="SM00209">
    <property type="entry name" value="TSP1"/>
    <property type="match status" value="1"/>
</dbReference>
<dbReference type="EMBL" id="KB740978">
    <property type="protein sequence ID" value="ENN76433.1"/>
    <property type="molecule type" value="Genomic_DNA"/>
</dbReference>
<proteinExistence type="predicted"/>
<dbReference type="GO" id="GO:0005615">
    <property type="term" value="C:extracellular space"/>
    <property type="evidence" value="ECO:0007669"/>
    <property type="project" value="TreeGrafter"/>
</dbReference>
<keyword evidence="3" id="KW-1015">Disulfide bond</keyword>
<dbReference type="PANTHER" id="PTHR10083">
    <property type="entry name" value="KUNITZ-TYPE PROTEASE INHIBITOR-RELATED"/>
    <property type="match status" value="1"/>
</dbReference>
<dbReference type="InterPro" id="IPR036880">
    <property type="entry name" value="Kunitz_BPTI_sf"/>
</dbReference>
<evidence type="ECO:0000313" key="4">
    <source>
        <dbReference type="EMBL" id="ENN76433.1"/>
    </source>
</evidence>
<accession>N6TF86</accession>
<dbReference type="InterPro" id="IPR000884">
    <property type="entry name" value="TSP1_rpt"/>
</dbReference>
<reference evidence="4" key="1">
    <citation type="journal article" date="2013" name="Genome Biol.">
        <title>Draft genome of the mountain pine beetle, Dendroctonus ponderosae Hopkins, a major forest pest.</title>
        <authorList>
            <person name="Keeling C.I."/>
            <person name="Yuen M.M."/>
            <person name="Liao N.Y."/>
            <person name="Docking T.R."/>
            <person name="Chan S.K."/>
            <person name="Taylor G.A."/>
            <person name="Palmquist D.L."/>
            <person name="Jackman S.D."/>
            <person name="Nguyen A."/>
            <person name="Li M."/>
            <person name="Henderson H."/>
            <person name="Janes J.K."/>
            <person name="Zhao Y."/>
            <person name="Pandoh P."/>
            <person name="Moore R."/>
            <person name="Sperling F.A."/>
            <person name="Huber D.P."/>
            <person name="Birol I."/>
            <person name="Jones S.J."/>
            <person name="Bohlmann J."/>
        </authorList>
    </citation>
    <scope>NUCLEOTIDE SEQUENCE</scope>
</reference>
<feature type="non-terminal residue" evidence="4">
    <location>
        <position position="1"/>
    </location>
</feature>
<organism evidence="4">
    <name type="scientific">Dendroctonus ponderosae</name>
    <name type="common">Mountain pine beetle</name>
    <dbReference type="NCBI Taxonomy" id="77166"/>
    <lineage>
        <taxon>Eukaryota</taxon>
        <taxon>Metazoa</taxon>
        <taxon>Ecdysozoa</taxon>
        <taxon>Arthropoda</taxon>
        <taxon>Hexapoda</taxon>
        <taxon>Insecta</taxon>
        <taxon>Pterygota</taxon>
        <taxon>Neoptera</taxon>
        <taxon>Endopterygota</taxon>
        <taxon>Coleoptera</taxon>
        <taxon>Polyphaga</taxon>
        <taxon>Cucujiformia</taxon>
        <taxon>Curculionidae</taxon>
        <taxon>Scolytinae</taxon>
        <taxon>Dendroctonus</taxon>
    </lineage>
</organism>
<evidence type="ECO:0000256" key="2">
    <source>
        <dbReference type="ARBA" id="ARBA00022900"/>
    </source>
</evidence>
<dbReference type="OrthoDB" id="347314at2759"/>
<dbReference type="FunFam" id="4.10.410.10:FF:000020">
    <property type="entry name" value="Collagen, type VI, alpha 3"/>
    <property type="match status" value="1"/>
</dbReference>
<evidence type="ECO:0000256" key="1">
    <source>
        <dbReference type="ARBA" id="ARBA00022690"/>
    </source>
</evidence>
<dbReference type="SUPFAM" id="SSF57362">
    <property type="entry name" value="BPTI-like"/>
    <property type="match status" value="1"/>
</dbReference>
<dbReference type="Gene3D" id="2.20.100.10">
    <property type="entry name" value="Thrombospondin type-1 (TSP1) repeat"/>
    <property type="match status" value="1"/>
</dbReference>
<evidence type="ECO:0000256" key="3">
    <source>
        <dbReference type="ARBA" id="ARBA00023157"/>
    </source>
</evidence>
<dbReference type="PROSITE" id="PS50279">
    <property type="entry name" value="BPTI_KUNITZ_2"/>
    <property type="match status" value="1"/>
</dbReference>
<dbReference type="PROSITE" id="PS00280">
    <property type="entry name" value="BPTI_KUNITZ_1"/>
    <property type="match status" value="1"/>
</dbReference>
<dbReference type="HOGENOM" id="CLU_1541707_0_0_1"/>
<dbReference type="PANTHER" id="PTHR10083:SF375">
    <property type="entry name" value="BPTI_KUNITZ INHIBITOR DOMAIN-CONTAINING PROTEIN"/>
    <property type="match status" value="1"/>
</dbReference>
<keyword evidence="1" id="KW-0646">Protease inhibitor</keyword>
<dbReference type="SMART" id="SM00131">
    <property type="entry name" value="KU"/>
    <property type="match status" value="1"/>
</dbReference>
<dbReference type="GO" id="GO:0004867">
    <property type="term" value="F:serine-type endopeptidase inhibitor activity"/>
    <property type="evidence" value="ECO:0007669"/>
    <property type="project" value="UniProtKB-KW"/>
</dbReference>
<dbReference type="Gene3D" id="4.10.410.10">
    <property type="entry name" value="Pancreatic trypsin inhibitor Kunitz domain"/>
    <property type="match status" value="1"/>
</dbReference>
<dbReference type="AlphaFoldDB" id="N6TF86"/>
<dbReference type="PRINTS" id="PR00759">
    <property type="entry name" value="BASICPTASE"/>
</dbReference>
<dbReference type="PROSITE" id="PS50092">
    <property type="entry name" value="TSP1"/>
    <property type="match status" value="1"/>
</dbReference>
<protein>
    <submittedName>
        <fullName evidence="4">Uncharacterized protein</fullName>
    </submittedName>
</protein>